<feature type="domain" description="Response regulatory" evidence="5">
    <location>
        <begin position="2"/>
        <end position="117"/>
    </location>
</feature>
<evidence type="ECO:0000313" key="7">
    <source>
        <dbReference type="Proteomes" id="UP001138802"/>
    </source>
</evidence>
<dbReference type="InterPro" id="IPR001789">
    <property type="entry name" value="Sig_transdc_resp-reg_receiver"/>
</dbReference>
<dbReference type="SUPFAM" id="SSF52172">
    <property type="entry name" value="CheY-like"/>
    <property type="match status" value="1"/>
</dbReference>
<keyword evidence="7" id="KW-1185">Reference proteome</keyword>
<dbReference type="InterPro" id="IPR039420">
    <property type="entry name" value="WalR-like"/>
</dbReference>
<dbReference type="PRINTS" id="PR00038">
    <property type="entry name" value="HTHLUXR"/>
</dbReference>
<dbReference type="PROSITE" id="PS00622">
    <property type="entry name" value="HTH_LUXR_1"/>
    <property type="match status" value="1"/>
</dbReference>
<dbReference type="SMART" id="SM00421">
    <property type="entry name" value="HTH_LUXR"/>
    <property type="match status" value="1"/>
</dbReference>
<dbReference type="Proteomes" id="UP001138802">
    <property type="component" value="Unassembled WGS sequence"/>
</dbReference>
<keyword evidence="1 3" id="KW-0597">Phosphoprotein</keyword>
<keyword evidence="2" id="KW-0238">DNA-binding</keyword>
<evidence type="ECO:0000313" key="6">
    <source>
        <dbReference type="EMBL" id="MBK1644316.1"/>
    </source>
</evidence>
<dbReference type="PROSITE" id="PS50110">
    <property type="entry name" value="RESPONSE_REGULATORY"/>
    <property type="match status" value="1"/>
</dbReference>
<dbReference type="SMART" id="SM00448">
    <property type="entry name" value="REC"/>
    <property type="match status" value="1"/>
</dbReference>
<dbReference type="RefSeq" id="WP_200387122.1">
    <property type="nucleotide sequence ID" value="NZ_NRSD01000005.1"/>
</dbReference>
<proteinExistence type="predicted"/>
<dbReference type="InterPro" id="IPR011006">
    <property type="entry name" value="CheY-like_superfamily"/>
</dbReference>
<name>A0A9X1B8T6_9GAMM</name>
<dbReference type="PROSITE" id="PS50043">
    <property type="entry name" value="HTH_LUXR_2"/>
    <property type="match status" value="1"/>
</dbReference>
<evidence type="ECO:0000256" key="2">
    <source>
        <dbReference type="ARBA" id="ARBA00023125"/>
    </source>
</evidence>
<dbReference type="CDD" id="cd06170">
    <property type="entry name" value="LuxR_C_like"/>
    <property type="match status" value="1"/>
</dbReference>
<evidence type="ECO:0000256" key="1">
    <source>
        <dbReference type="ARBA" id="ARBA00022553"/>
    </source>
</evidence>
<accession>A0A9X1B8T6</accession>
<dbReference type="InterPro" id="IPR058245">
    <property type="entry name" value="NreC/VraR/RcsB-like_REC"/>
</dbReference>
<dbReference type="CDD" id="cd17535">
    <property type="entry name" value="REC_NarL-like"/>
    <property type="match status" value="1"/>
</dbReference>
<dbReference type="AlphaFoldDB" id="A0A9X1B8T6"/>
<sequence>MRVLLIDDHALFRFGLQELLERRGIKVVAALGDAEAGLQRVAETTPDVVLLDMRMPGLTGLETLRRLRAAHPHMPVAMLTTSAEERDVIESLQGGAQGYLLKDMEPDALIAALEEIVQGRTVVAPELAIVLARAVQGEVAGAAASTRIADLTPREHEILCHLAEGQSNKAIARCLNISDGTVKLHVKAILRKLEVHSRVEAAVIAVERGWCERGGSG</sequence>
<feature type="modified residue" description="4-aspartylphosphate" evidence="3">
    <location>
        <position position="52"/>
    </location>
</feature>
<gene>
    <name evidence="6" type="ORF">CKO25_06535</name>
</gene>
<dbReference type="GO" id="GO:0003677">
    <property type="term" value="F:DNA binding"/>
    <property type="evidence" value="ECO:0007669"/>
    <property type="project" value="UniProtKB-KW"/>
</dbReference>
<dbReference type="GO" id="GO:0000160">
    <property type="term" value="P:phosphorelay signal transduction system"/>
    <property type="evidence" value="ECO:0007669"/>
    <property type="project" value="InterPro"/>
</dbReference>
<dbReference type="EMBL" id="NRSD01000005">
    <property type="protein sequence ID" value="MBK1644316.1"/>
    <property type="molecule type" value="Genomic_DNA"/>
</dbReference>
<dbReference type="PANTHER" id="PTHR43214">
    <property type="entry name" value="TWO-COMPONENT RESPONSE REGULATOR"/>
    <property type="match status" value="1"/>
</dbReference>
<dbReference type="SUPFAM" id="SSF46894">
    <property type="entry name" value="C-terminal effector domain of the bipartite response regulators"/>
    <property type="match status" value="1"/>
</dbReference>
<comment type="caution">
    <text evidence="6">The sequence shown here is derived from an EMBL/GenBank/DDBJ whole genome shotgun (WGS) entry which is preliminary data.</text>
</comment>
<protein>
    <submittedName>
        <fullName evidence="6">Two-component system response regulator NarL</fullName>
    </submittedName>
</protein>
<dbReference type="GO" id="GO:0006355">
    <property type="term" value="P:regulation of DNA-templated transcription"/>
    <property type="evidence" value="ECO:0007669"/>
    <property type="project" value="InterPro"/>
</dbReference>
<feature type="domain" description="HTH luxR-type" evidence="4">
    <location>
        <begin position="144"/>
        <end position="209"/>
    </location>
</feature>
<dbReference type="InterPro" id="IPR016032">
    <property type="entry name" value="Sig_transdc_resp-reg_C-effctor"/>
</dbReference>
<dbReference type="Pfam" id="PF00072">
    <property type="entry name" value="Response_reg"/>
    <property type="match status" value="1"/>
</dbReference>
<reference evidence="6 7" key="1">
    <citation type="journal article" date="2020" name="Microorganisms">
        <title>Osmotic Adaptation and Compatible Solute Biosynthesis of Phototrophic Bacteria as Revealed from Genome Analyses.</title>
        <authorList>
            <person name="Imhoff J.F."/>
            <person name="Rahn T."/>
            <person name="Kunzel S."/>
            <person name="Keller A."/>
            <person name="Neulinger S.C."/>
        </authorList>
    </citation>
    <scope>NUCLEOTIDE SEQUENCE [LARGE SCALE GENOMIC DNA]</scope>
    <source>
        <strain evidence="6 7">DSM 21303</strain>
    </source>
</reference>
<evidence type="ECO:0000259" key="4">
    <source>
        <dbReference type="PROSITE" id="PS50043"/>
    </source>
</evidence>
<dbReference type="Pfam" id="PF00196">
    <property type="entry name" value="GerE"/>
    <property type="match status" value="1"/>
</dbReference>
<dbReference type="Gene3D" id="3.40.50.2300">
    <property type="match status" value="1"/>
</dbReference>
<organism evidence="6 7">
    <name type="scientific">Thiocapsa imhoffii</name>
    <dbReference type="NCBI Taxonomy" id="382777"/>
    <lineage>
        <taxon>Bacteria</taxon>
        <taxon>Pseudomonadati</taxon>
        <taxon>Pseudomonadota</taxon>
        <taxon>Gammaproteobacteria</taxon>
        <taxon>Chromatiales</taxon>
        <taxon>Chromatiaceae</taxon>
        <taxon>Thiocapsa</taxon>
    </lineage>
</organism>
<dbReference type="InterPro" id="IPR000792">
    <property type="entry name" value="Tscrpt_reg_LuxR_C"/>
</dbReference>
<evidence type="ECO:0000256" key="3">
    <source>
        <dbReference type="PROSITE-ProRule" id="PRU00169"/>
    </source>
</evidence>
<evidence type="ECO:0000259" key="5">
    <source>
        <dbReference type="PROSITE" id="PS50110"/>
    </source>
</evidence>